<dbReference type="Gene3D" id="3.20.20.70">
    <property type="entry name" value="Aldolase class I"/>
    <property type="match status" value="1"/>
</dbReference>
<dbReference type="Proteomes" id="UP001378592">
    <property type="component" value="Unassembled WGS sequence"/>
</dbReference>
<organism evidence="9 10">
    <name type="scientific">Gryllus longicercus</name>
    <dbReference type="NCBI Taxonomy" id="2509291"/>
    <lineage>
        <taxon>Eukaryota</taxon>
        <taxon>Metazoa</taxon>
        <taxon>Ecdysozoa</taxon>
        <taxon>Arthropoda</taxon>
        <taxon>Hexapoda</taxon>
        <taxon>Insecta</taxon>
        <taxon>Pterygota</taxon>
        <taxon>Neoptera</taxon>
        <taxon>Polyneoptera</taxon>
        <taxon>Orthoptera</taxon>
        <taxon>Ensifera</taxon>
        <taxon>Gryllidea</taxon>
        <taxon>Grylloidea</taxon>
        <taxon>Gryllidae</taxon>
        <taxon>Gryllinae</taxon>
        <taxon>Gryllus</taxon>
    </lineage>
</organism>
<dbReference type="PANTHER" id="PTHR11769">
    <property type="entry name" value="HYALURONIDASE"/>
    <property type="match status" value="1"/>
</dbReference>
<keyword evidence="3" id="KW-0325">Glycoprotein</keyword>
<evidence type="ECO:0000256" key="6">
    <source>
        <dbReference type="PIRSR" id="PIRSR038193-2"/>
    </source>
</evidence>
<dbReference type="Pfam" id="PF01630">
    <property type="entry name" value="Glyco_hydro_56"/>
    <property type="match status" value="1"/>
</dbReference>
<comment type="catalytic activity">
    <reaction evidence="8">
        <text>Random hydrolysis of (1-&gt;4)-linkages between N-acetyl-beta-D-glucosamine and D-glucuronate residues in hyaluronate.</text>
        <dbReference type="EC" id="3.2.1.35"/>
    </reaction>
</comment>
<evidence type="ECO:0000256" key="8">
    <source>
        <dbReference type="RuleBase" id="RU610713"/>
    </source>
</evidence>
<feature type="glycosylation site" description="N-linked (GlcNAc...) asparagine" evidence="6">
    <location>
        <position position="369"/>
    </location>
</feature>
<keyword evidence="8" id="KW-0378">Hydrolase</keyword>
<dbReference type="GO" id="GO:0030214">
    <property type="term" value="P:hyaluronan catabolic process"/>
    <property type="evidence" value="ECO:0007669"/>
    <property type="project" value="TreeGrafter"/>
</dbReference>
<evidence type="ECO:0000256" key="4">
    <source>
        <dbReference type="PIRNR" id="PIRNR038193"/>
    </source>
</evidence>
<feature type="disulfide bond" evidence="7">
    <location>
        <begin position="66"/>
        <end position="352"/>
    </location>
</feature>
<comment type="similarity">
    <text evidence="1 4 8">Belongs to the glycosyl hydrolase 56 family.</text>
</comment>
<dbReference type="GO" id="GO:0006952">
    <property type="term" value="P:defense response"/>
    <property type="evidence" value="ECO:0007669"/>
    <property type="project" value="InterPro"/>
</dbReference>
<dbReference type="PRINTS" id="PR00846">
    <property type="entry name" value="GLHYDRLASE56"/>
</dbReference>
<dbReference type="PIRSF" id="PIRSF038193">
    <property type="entry name" value="Hyaluronidase"/>
    <property type="match status" value="1"/>
</dbReference>
<evidence type="ECO:0000256" key="7">
    <source>
        <dbReference type="PIRSR" id="PIRSR038193-3"/>
    </source>
</evidence>
<comment type="caution">
    <text evidence="9">The sequence shown here is derived from an EMBL/GenBank/DDBJ whole genome shotgun (WGS) entry which is preliminary data.</text>
</comment>
<dbReference type="InterPro" id="IPR013785">
    <property type="entry name" value="Aldolase_TIM"/>
</dbReference>
<keyword evidence="10" id="KW-1185">Reference proteome</keyword>
<dbReference type="InterPro" id="IPR018155">
    <property type="entry name" value="Hyaluronidase"/>
</dbReference>
<dbReference type="EMBL" id="JAZDUA010000606">
    <property type="protein sequence ID" value="KAK7790617.1"/>
    <property type="molecule type" value="Genomic_DNA"/>
</dbReference>
<dbReference type="SUPFAM" id="SSF51445">
    <property type="entry name" value="(Trans)glycosidases"/>
    <property type="match status" value="1"/>
</dbReference>
<reference evidence="9 10" key="1">
    <citation type="submission" date="2024-03" db="EMBL/GenBank/DDBJ databases">
        <title>The genome assembly and annotation of the cricket Gryllus longicercus Weissman &amp; Gray.</title>
        <authorList>
            <person name="Szrajer S."/>
            <person name="Gray D."/>
            <person name="Ylla G."/>
        </authorList>
    </citation>
    <scope>NUCLEOTIDE SEQUENCE [LARGE SCALE GENOMIC DNA]</scope>
    <source>
        <strain evidence="9">DAG 2021-001</strain>
        <tissue evidence="9">Whole body minus gut</tissue>
    </source>
</reference>
<evidence type="ECO:0000256" key="3">
    <source>
        <dbReference type="ARBA" id="ARBA00023180"/>
    </source>
</evidence>
<dbReference type="GO" id="GO:0005975">
    <property type="term" value="P:carbohydrate metabolic process"/>
    <property type="evidence" value="ECO:0007669"/>
    <property type="project" value="UniProtKB-UniRule"/>
</dbReference>
<evidence type="ECO:0000256" key="1">
    <source>
        <dbReference type="ARBA" id="ARBA00008871"/>
    </source>
</evidence>
<dbReference type="InterPro" id="IPR017853">
    <property type="entry name" value="GH"/>
</dbReference>
<keyword evidence="2 7" id="KW-1015">Disulfide bond</keyword>
<keyword evidence="8" id="KW-0326">Glycosidase</keyword>
<dbReference type="InterPro" id="IPR001329">
    <property type="entry name" value="Venom_Hyaluronidase"/>
</dbReference>
<dbReference type="PANTHER" id="PTHR11769:SF35">
    <property type="entry name" value="HYALURONIDASE"/>
    <property type="match status" value="1"/>
</dbReference>
<name>A0AAN9VHR1_9ORTH</name>
<dbReference type="GO" id="GO:0004415">
    <property type="term" value="F:hyalurononglucosaminidase activity"/>
    <property type="evidence" value="ECO:0007669"/>
    <property type="project" value="UniProtKB-UniRule"/>
</dbReference>
<dbReference type="AlphaFoldDB" id="A0AAN9VHR1"/>
<feature type="disulfide bond" evidence="7">
    <location>
        <begin position="231"/>
        <end position="239"/>
    </location>
</feature>
<evidence type="ECO:0000313" key="9">
    <source>
        <dbReference type="EMBL" id="KAK7790617.1"/>
    </source>
</evidence>
<evidence type="ECO:0000256" key="2">
    <source>
        <dbReference type="ARBA" id="ARBA00023157"/>
    </source>
</evidence>
<gene>
    <name evidence="9" type="ORF">R5R35_005601</name>
</gene>
<feature type="active site" description="Proton donor" evidence="5">
    <location>
        <position position="155"/>
    </location>
</feature>
<dbReference type="PRINTS" id="PR00847">
    <property type="entry name" value="HYALURONDASE"/>
</dbReference>
<dbReference type="EC" id="3.2.1.35" evidence="8"/>
<protein>
    <recommendedName>
        <fullName evidence="8">Hyaluronidase</fullName>
        <ecNumber evidence="8">3.2.1.35</ecNumber>
    </recommendedName>
</protein>
<proteinExistence type="inferred from homology"/>
<accession>A0AAN9VHR1</accession>
<evidence type="ECO:0000256" key="5">
    <source>
        <dbReference type="PIRSR" id="PIRSR038193-1"/>
    </source>
</evidence>
<sequence>MRTSVARAGGSPLASSAARGVAAAYCFAVAAAAAAAAVVDVAAAAAADSRYRPDFRVYWNVPTFGCHRYGMAFNVSSAWGVVQNAEDAFRGERLTILYDPGLFPALVQEGGKTVARNGGAPQEGDLNRHLAALARDVDRLVPDVNFSGIGVVDMESWRPVWRQLFGSFKPYKEFSRQIERRRHPTYSEAQIEAEARSRFEAAAKTFMETSLELVSQMRPRAIWGYYAFPYCFNAPLQGCPAQVEQENNKLQWLFDASGALFPSVYLGSQTPRPGDRQAFVRARVAEAKRLAARAPRLVGPRVFAYVRYNYYDTADFLSPDALYTSIATPKNMDVNGVVIWGSWNDVKTKAKCEALQSYVGSVLGPIVKNLTDVSNNP</sequence>
<evidence type="ECO:0000313" key="10">
    <source>
        <dbReference type="Proteomes" id="UP001378592"/>
    </source>
</evidence>